<feature type="domain" description="MurNAc-LAA" evidence="2">
    <location>
        <begin position="122"/>
        <end position="233"/>
    </location>
</feature>
<dbReference type="GO" id="GO:0009253">
    <property type="term" value="P:peptidoglycan catabolic process"/>
    <property type="evidence" value="ECO:0007669"/>
    <property type="project" value="InterPro"/>
</dbReference>
<name>A0A6I0EUG9_9FIRM</name>
<dbReference type="SMART" id="SM00646">
    <property type="entry name" value="Ami_3"/>
    <property type="match status" value="1"/>
</dbReference>
<evidence type="ECO:0000256" key="1">
    <source>
        <dbReference type="ARBA" id="ARBA00022801"/>
    </source>
</evidence>
<protein>
    <recommendedName>
        <fullName evidence="2">MurNAc-LAA domain-containing protein</fullName>
    </recommendedName>
</protein>
<reference evidence="3 4" key="1">
    <citation type="submission" date="2019-10" db="EMBL/GenBank/DDBJ databases">
        <title>Whole-genome sequence of the extremophile Heliorestis acidaminivorans DSM 24790.</title>
        <authorList>
            <person name="Kyndt J.A."/>
            <person name="Meyer T.E."/>
        </authorList>
    </citation>
    <scope>NUCLEOTIDE SEQUENCE [LARGE SCALE GENOMIC DNA]</scope>
    <source>
        <strain evidence="3 4">DSM 24790</strain>
    </source>
</reference>
<evidence type="ECO:0000313" key="3">
    <source>
        <dbReference type="EMBL" id="KAB2951378.1"/>
    </source>
</evidence>
<dbReference type="CDD" id="cd02696">
    <property type="entry name" value="MurNAc-LAA"/>
    <property type="match status" value="1"/>
</dbReference>
<accession>A0A6I0EUG9</accession>
<dbReference type="Pfam" id="PF01520">
    <property type="entry name" value="Amidase_3"/>
    <property type="match status" value="1"/>
</dbReference>
<organism evidence="3 4">
    <name type="scientific">Heliorestis acidaminivorans</name>
    <dbReference type="NCBI Taxonomy" id="553427"/>
    <lineage>
        <taxon>Bacteria</taxon>
        <taxon>Bacillati</taxon>
        <taxon>Bacillota</taxon>
        <taxon>Clostridia</taxon>
        <taxon>Eubacteriales</taxon>
        <taxon>Heliobacteriaceae</taxon>
        <taxon>Heliorestis</taxon>
    </lineage>
</organism>
<keyword evidence="4" id="KW-1185">Reference proteome</keyword>
<dbReference type="PANTHER" id="PTHR30404:SF0">
    <property type="entry name" value="N-ACETYLMURAMOYL-L-ALANINE AMIDASE AMIC"/>
    <property type="match status" value="1"/>
</dbReference>
<dbReference type="EMBL" id="WBXO01000012">
    <property type="protein sequence ID" value="KAB2951378.1"/>
    <property type="molecule type" value="Genomic_DNA"/>
</dbReference>
<dbReference type="SUPFAM" id="SSF53187">
    <property type="entry name" value="Zn-dependent exopeptidases"/>
    <property type="match status" value="1"/>
</dbReference>
<dbReference type="OrthoDB" id="9806267at2"/>
<evidence type="ECO:0000259" key="2">
    <source>
        <dbReference type="SMART" id="SM00646"/>
    </source>
</evidence>
<sequence>MSVILFIGRVRKLLTIALTVLVVLVLSFGAYQWYKGIEGQTAQAISNSVKGKVVVIDAGHGGQDGGAKGRQGTLEKEINLQVAKKVANYLEEYGVTVLMTREDDNNLVTGRWSQRAELTKRVEKAREAQADIYVAIHCNSFPSPRWSGHQTFYQPGSEEGKRLALHIQNEITRRVGNKDKRQAKAEDYFVLRTSHCPAVMTEIGFLSNPTEEALLKTENHQKQIALGITEGILRFLEGKAAPEKKTFFMEKP</sequence>
<dbReference type="RefSeq" id="WP_151621425.1">
    <property type="nucleotide sequence ID" value="NZ_WBXO01000012.1"/>
</dbReference>
<comment type="caution">
    <text evidence="3">The sequence shown here is derived from an EMBL/GenBank/DDBJ whole genome shotgun (WGS) entry which is preliminary data.</text>
</comment>
<gene>
    <name evidence="3" type="ORF">F9B85_12415</name>
</gene>
<evidence type="ECO:0000313" key="4">
    <source>
        <dbReference type="Proteomes" id="UP000468766"/>
    </source>
</evidence>
<dbReference type="InterPro" id="IPR050695">
    <property type="entry name" value="N-acetylmuramoyl_amidase_3"/>
</dbReference>
<dbReference type="GO" id="GO:0008745">
    <property type="term" value="F:N-acetylmuramoyl-L-alanine amidase activity"/>
    <property type="evidence" value="ECO:0007669"/>
    <property type="project" value="InterPro"/>
</dbReference>
<dbReference type="Proteomes" id="UP000468766">
    <property type="component" value="Unassembled WGS sequence"/>
</dbReference>
<dbReference type="InterPro" id="IPR002508">
    <property type="entry name" value="MurNAc-LAA_cat"/>
</dbReference>
<dbReference type="Gene3D" id="3.40.630.40">
    <property type="entry name" value="Zn-dependent exopeptidases"/>
    <property type="match status" value="1"/>
</dbReference>
<dbReference type="GO" id="GO:0030288">
    <property type="term" value="C:outer membrane-bounded periplasmic space"/>
    <property type="evidence" value="ECO:0007669"/>
    <property type="project" value="TreeGrafter"/>
</dbReference>
<dbReference type="PANTHER" id="PTHR30404">
    <property type="entry name" value="N-ACETYLMURAMOYL-L-ALANINE AMIDASE"/>
    <property type="match status" value="1"/>
</dbReference>
<dbReference type="AlphaFoldDB" id="A0A6I0EUG9"/>
<keyword evidence="1" id="KW-0378">Hydrolase</keyword>
<proteinExistence type="predicted"/>